<evidence type="ECO:0000256" key="2">
    <source>
        <dbReference type="SAM" id="Phobius"/>
    </source>
</evidence>
<organism evidence="3 4">
    <name type="scientific">Sorangium cellulosum So0157-2</name>
    <dbReference type="NCBI Taxonomy" id="1254432"/>
    <lineage>
        <taxon>Bacteria</taxon>
        <taxon>Pseudomonadati</taxon>
        <taxon>Myxococcota</taxon>
        <taxon>Polyangia</taxon>
        <taxon>Polyangiales</taxon>
        <taxon>Polyangiaceae</taxon>
        <taxon>Sorangium</taxon>
    </lineage>
</organism>
<dbReference type="Proteomes" id="UP000014803">
    <property type="component" value="Chromosome"/>
</dbReference>
<evidence type="ECO:0000313" key="3">
    <source>
        <dbReference type="EMBL" id="AGP41594.1"/>
    </source>
</evidence>
<feature type="transmembrane region" description="Helical" evidence="2">
    <location>
        <begin position="43"/>
        <end position="62"/>
    </location>
</feature>
<dbReference type="AlphaFoldDB" id="S4Y9K9"/>
<name>S4Y9K9_SORCE</name>
<keyword evidence="2" id="KW-0472">Membrane</keyword>
<keyword evidence="2" id="KW-0812">Transmembrane</keyword>
<dbReference type="RefSeq" id="WP_020741464.1">
    <property type="nucleotide sequence ID" value="NC_021658.1"/>
</dbReference>
<dbReference type="OrthoDB" id="8420016at2"/>
<keyword evidence="2" id="KW-1133">Transmembrane helix</keyword>
<accession>S4Y9K9</accession>
<dbReference type="EMBL" id="CP003969">
    <property type="protein sequence ID" value="AGP41594.1"/>
    <property type="molecule type" value="Genomic_DNA"/>
</dbReference>
<sequence length="184" mass="19324">MQTSPDIAAALTRRAALAGVAVMAATTVHHAIGAVVYGTPWRLHIAFLSIPTAAVILGALALHRRRAGAPSGRAAFFVLAAVLALVPIAWIGAYEGVYNHVLKNALYFLAPGSPVLARMFPPPMYEVPDNALFEITGVLQVVPAWIAAAALARRALGRRDARPGEAARPGAIEPPGAHRMGSMR</sequence>
<feature type="region of interest" description="Disordered" evidence="1">
    <location>
        <begin position="162"/>
        <end position="184"/>
    </location>
</feature>
<proteinExistence type="predicted"/>
<feature type="transmembrane region" description="Helical" evidence="2">
    <location>
        <begin position="15"/>
        <end position="37"/>
    </location>
</feature>
<feature type="transmembrane region" description="Helical" evidence="2">
    <location>
        <begin position="131"/>
        <end position="152"/>
    </location>
</feature>
<evidence type="ECO:0000256" key="1">
    <source>
        <dbReference type="SAM" id="MobiDB-lite"/>
    </source>
</evidence>
<dbReference type="KEGG" id="scu:SCE1572_48150"/>
<evidence type="ECO:0000313" key="4">
    <source>
        <dbReference type="Proteomes" id="UP000014803"/>
    </source>
</evidence>
<protein>
    <submittedName>
        <fullName evidence="3">Uncharacterized protein</fullName>
    </submittedName>
</protein>
<dbReference type="HOGENOM" id="CLU_1467306_0_0_7"/>
<feature type="transmembrane region" description="Helical" evidence="2">
    <location>
        <begin position="74"/>
        <end position="93"/>
    </location>
</feature>
<reference evidence="3 4" key="1">
    <citation type="journal article" date="2013" name="Sci. Rep.">
        <title>Extraordinary expansion of a Sorangium cellulosum genome from an alkaline milieu.</title>
        <authorList>
            <person name="Han K."/>
            <person name="Li Z.F."/>
            <person name="Peng R."/>
            <person name="Zhu L.P."/>
            <person name="Zhou T."/>
            <person name="Wang L.G."/>
            <person name="Li S.G."/>
            <person name="Zhang X.B."/>
            <person name="Hu W."/>
            <person name="Wu Z.H."/>
            <person name="Qin N."/>
            <person name="Li Y.Z."/>
        </authorList>
    </citation>
    <scope>NUCLEOTIDE SEQUENCE [LARGE SCALE GENOMIC DNA]</scope>
    <source>
        <strain evidence="3 4">So0157-2</strain>
    </source>
</reference>
<dbReference type="PATRIC" id="fig|1254432.3.peg.10864"/>
<gene>
    <name evidence="3" type="ORF">SCE1572_48150</name>
</gene>